<dbReference type="InterPro" id="IPR036852">
    <property type="entry name" value="Peptidase_S8/S53_dom_sf"/>
</dbReference>
<dbReference type="PROSITE" id="PS51892">
    <property type="entry name" value="SUBTILASE"/>
    <property type="match status" value="1"/>
</dbReference>
<dbReference type="InterPro" id="IPR008979">
    <property type="entry name" value="Galactose-bd-like_sf"/>
</dbReference>
<dbReference type="EMBL" id="QVID01000001">
    <property type="protein sequence ID" value="RFN59839.1"/>
    <property type="molecule type" value="Genomic_DNA"/>
</dbReference>
<dbReference type="Proteomes" id="UP000261082">
    <property type="component" value="Unassembled WGS sequence"/>
</dbReference>
<dbReference type="PROSITE" id="PS00138">
    <property type="entry name" value="SUBTILASE_SER"/>
    <property type="match status" value="1"/>
</dbReference>
<evidence type="ECO:0000256" key="5">
    <source>
        <dbReference type="ARBA" id="ARBA00022825"/>
    </source>
</evidence>
<keyword evidence="5 6" id="KW-0720">Serine protease</keyword>
<feature type="active site" description="Charge relay system" evidence="6">
    <location>
        <position position="158"/>
    </location>
</feature>
<gene>
    <name evidence="10" type="ORF">DZ858_07265</name>
</gene>
<dbReference type="InterPro" id="IPR026444">
    <property type="entry name" value="Secre_tail"/>
</dbReference>
<dbReference type="RefSeq" id="WP_117158900.1">
    <property type="nucleotide sequence ID" value="NZ_QVID01000001.1"/>
</dbReference>
<dbReference type="CDD" id="cd04842">
    <property type="entry name" value="Peptidases_S8_Kp43_protease"/>
    <property type="match status" value="1"/>
</dbReference>
<evidence type="ECO:0000259" key="9">
    <source>
        <dbReference type="Pfam" id="PF18962"/>
    </source>
</evidence>
<dbReference type="GO" id="GO:0006508">
    <property type="term" value="P:proteolysis"/>
    <property type="evidence" value="ECO:0007669"/>
    <property type="project" value="UniProtKB-KW"/>
</dbReference>
<feature type="active site" description="Charge relay system" evidence="6">
    <location>
        <position position="193"/>
    </location>
</feature>
<dbReference type="OrthoDB" id="9792152at2"/>
<evidence type="ECO:0000256" key="3">
    <source>
        <dbReference type="ARBA" id="ARBA00022729"/>
    </source>
</evidence>
<evidence type="ECO:0000256" key="4">
    <source>
        <dbReference type="ARBA" id="ARBA00022801"/>
    </source>
</evidence>
<dbReference type="PANTHER" id="PTHR43399:SF4">
    <property type="entry name" value="CELL WALL-ASSOCIATED PROTEASE"/>
    <property type="match status" value="1"/>
</dbReference>
<dbReference type="Gene3D" id="2.60.120.380">
    <property type="match status" value="1"/>
</dbReference>
<dbReference type="SUPFAM" id="SSF141072">
    <property type="entry name" value="CalX-like"/>
    <property type="match status" value="1"/>
</dbReference>
<dbReference type="Pfam" id="PF18962">
    <property type="entry name" value="Por_Secre_tail"/>
    <property type="match status" value="1"/>
</dbReference>
<dbReference type="InterPro" id="IPR023828">
    <property type="entry name" value="Peptidase_S8_Ser-AS"/>
</dbReference>
<proteinExistence type="inferred from homology"/>
<comment type="similarity">
    <text evidence="1 6">Belongs to the peptidase S8 family.</text>
</comment>
<evidence type="ECO:0000259" key="8">
    <source>
        <dbReference type="Pfam" id="PF00082"/>
    </source>
</evidence>
<reference evidence="10 11" key="1">
    <citation type="journal article" date="2007" name="Int. J. Syst. Evol. Microbiol.">
        <title>Marixanthomonas ophiurae gen. nov., sp. nov., a marine bacterium of the family Flavobacteriaceae isolated from a deep-sea brittle star.</title>
        <authorList>
            <person name="Romanenko L.A."/>
            <person name="Uchino M."/>
            <person name="Frolova G.M."/>
            <person name="Mikhailov V.V."/>
        </authorList>
    </citation>
    <scope>NUCLEOTIDE SEQUENCE [LARGE SCALE GENOMIC DNA]</scope>
    <source>
        <strain evidence="10 11">KMM 3046</strain>
    </source>
</reference>
<dbReference type="SUPFAM" id="SSF49785">
    <property type="entry name" value="Galactose-binding domain-like"/>
    <property type="match status" value="1"/>
</dbReference>
<dbReference type="SUPFAM" id="SSF52743">
    <property type="entry name" value="Subtilisin-like"/>
    <property type="match status" value="1"/>
</dbReference>
<evidence type="ECO:0000313" key="11">
    <source>
        <dbReference type="Proteomes" id="UP000261082"/>
    </source>
</evidence>
<organism evidence="10 11">
    <name type="scientific">Marixanthomonas ophiurae</name>
    <dbReference type="NCBI Taxonomy" id="387659"/>
    <lineage>
        <taxon>Bacteria</taxon>
        <taxon>Pseudomonadati</taxon>
        <taxon>Bacteroidota</taxon>
        <taxon>Flavobacteriia</taxon>
        <taxon>Flavobacteriales</taxon>
        <taxon>Flavobacteriaceae</taxon>
        <taxon>Marixanthomonas</taxon>
    </lineage>
</organism>
<feature type="active site" description="Charge relay system" evidence="6">
    <location>
        <position position="381"/>
    </location>
</feature>
<keyword evidence="4 6" id="KW-0378">Hydrolase</keyword>
<dbReference type="NCBIfam" id="TIGR04183">
    <property type="entry name" value="Por_Secre_tail"/>
    <property type="match status" value="1"/>
</dbReference>
<dbReference type="InterPro" id="IPR038081">
    <property type="entry name" value="CalX-like_sf"/>
</dbReference>
<feature type="region of interest" description="Disordered" evidence="7">
    <location>
        <begin position="334"/>
        <end position="354"/>
    </location>
</feature>
<feature type="domain" description="Peptidase S8/S53" evidence="8">
    <location>
        <begin position="187"/>
        <end position="434"/>
    </location>
</feature>
<evidence type="ECO:0000256" key="7">
    <source>
        <dbReference type="SAM" id="MobiDB-lite"/>
    </source>
</evidence>
<dbReference type="InterPro" id="IPR051048">
    <property type="entry name" value="Peptidase_S8/S53_subtilisin"/>
</dbReference>
<evidence type="ECO:0000256" key="1">
    <source>
        <dbReference type="ARBA" id="ARBA00011073"/>
    </source>
</evidence>
<protein>
    <submittedName>
        <fullName evidence="10">T9SS C-terminal target domain-containing protein</fullName>
    </submittedName>
</protein>
<dbReference type="GO" id="GO:0004252">
    <property type="term" value="F:serine-type endopeptidase activity"/>
    <property type="evidence" value="ECO:0007669"/>
    <property type="project" value="UniProtKB-UniRule"/>
</dbReference>
<keyword evidence="2 6" id="KW-0645">Protease</keyword>
<dbReference type="InterPro" id="IPR000209">
    <property type="entry name" value="Peptidase_S8/S53_dom"/>
</dbReference>
<sequence>MTLTTFKRYRILISLPVFFLLATFQGIAQTNPSIKIKKRDAHSNNKTATNKNSQQSSAIIANYDHEKLSRLYNKNATKQANLKREAEQYALLHNIPLKIYNEDGSFSELQKLADDGSLIYYTLTNVDAATSTRANFLNTGGGLGLDVNGDGMTAHVWDGGPTRPTHQEFDGSGGNNRVAINDGVTTLNGNSFHAQHVTGTIVASGFDSDAKGMAWQADALTHDWNSDLSEATAEAANGMLLSNHSYGYRASDISDQWFGAYREDARDWDELMYNTPYYLMVVAAGNDGNDNSSNGAPLDGEADYDKLSGTSTSKNNLAVANGLDATIDGNGNVVSASRNSGSSEGPTDDYRIKPDIMGNGTGLYSTYDNADNAYNSISGTSMASPNVTGTLLLLQEHYHNLSGNYMKAATLKGIALHTADDVSTTGPDAQTGWGLLNGKKAAETLTTSTASSGSAIVNELTLSQGQTYQITVQSNGSDPLQASISWTDPAGTLNNNTNDNTPALINDLDVRLDNGTNYSPWRLTGVTTNGSGDNMVDPYERIDINSASGVYTLTVTHKGTLSGGAQDFSLIVTGVVVATSPEISFASPTGNTEENTNCSFSDIDVPLNIAQGASEDADVTFTVSGGTATEGLDYDLLTPTITFPEGTVDLQNMTLRIYHDGFVESDETVDIEFTVNPNGGDAIANTNANTFTLTINDDDLAPTSSQNNILFFEDFDDGDFEVSTSGDGDSDFWGVGNNAALTSTYWTTTGNATVFAFTSDDICNCDKSNDLLFTNSFSLDGEYTNATLTFDHAFSNIPGETGTVNISVNGGSSFTTISTLSNSSVDQGGGSFSTPWVNNNTIDLSSYIGEADVIVQFKYDDGGNWLYGMAVDNISVTATSNTNVQTAVNSGAPDEISIPGSGTVYASDPTSENVMADVVNNNNDDYGCTEISVSRAGTGAQSYNGSVLPDLAMDKTFTINTETAIASGDVEITFYFSETEIDGWESATGLTINDLEAAREDNAIETSSLTVGSFGSNVTLTGTFTSLSGTYYFGSANTFDTCTGVVKTWSGSTWSPSGAPDDTNPVIINGTYSASIHGDLTACTLTVSSGENVIVGADKFIKVNGNIIIDGVLTVEHEGSLVQVDDNATVTNNGTITVEKTSPSIGNRGFMIASSPMTEDTKAAFGNPIQFRNHITGNFVPNQDVEDDFPDANNFADDNGDNWQQYAGMINPGEGYLMMPQTTPTIGTPASYDFEFDQGTLNNGVISFTLGYNGTQNGSPNILGNPYASAIDVDVFFDDNTMIDDVYFWEHLNPPSNYPGYNVSNYDMGDISIYNETMGGVPAANGGATPNEYIASGQGFGVKPNSGGTVVFNNAMRVTDNNNTYRNNEIEKDRVWVNVFNDAYKLGSTTMIGYSEVTTDGFDDGVDSKRLATPVSIYSELETGEQLVIQGRKPFDIEDEVMLSFSTQIEEVQTYIISIHNLEGINVSDATVYLLDTKNGNLTNLSQEDYTFSSNVGTYQNRFKILYKGTVLNTSDNVLETISVFPNPAQDIINVISPKATIQSIIMTDIRGRKVMIEQASNQNEIQVGVSSLDSAVYFMTVSTTEGTITKRVVKK</sequence>
<evidence type="ECO:0000256" key="6">
    <source>
        <dbReference type="PROSITE-ProRule" id="PRU01240"/>
    </source>
</evidence>
<feature type="compositionally biased region" description="Polar residues" evidence="7">
    <location>
        <begin position="334"/>
        <end position="345"/>
    </location>
</feature>
<keyword evidence="11" id="KW-1185">Reference proteome</keyword>
<evidence type="ECO:0000313" key="10">
    <source>
        <dbReference type="EMBL" id="RFN59839.1"/>
    </source>
</evidence>
<dbReference type="Gene3D" id="2.60.40.2030">
    <property type="match status" value="1"/>
</dbReference>
<dbReference type="InterPro" id="IPR034058">
    <property type="entry name" value="TagA/B/C/D_pept_dom"/>
</dbReference>
<dbReference type="Gene3D" id="3.40.50.200">
    <property type="entry name" value="Peptidase S8/S53 domain"/>
    <property type="match status" value="1"/>
</dbReference>
<evidence type="ECO:0000256" key="2">
    <source>
        <dbReference type="ARBA" id="ARBA00022670"/>
    </source>
</evidence>
<name>A0A3E1QCF7_9FLAO</name>
<comment type="caution">
    <text evidence="10">The sequence shown here is derived from an EMBL/GenBank/DDBJ whole genome shotgun (WGS) entry which is preliminary data.</text>
</comment>
<accession>A0A3E1QCF7</accession>
<keyword evidence="3" id="KW-0732">Signal</keyword>
<feature type="domain" description="Secretion system C-terminal sorting" evidence="9">
    <location>
        <begin position="1524"/>
        <end position="1594"/>
    </location>
</feature>
<dbReference type="Pfam" id="PF00082">
    <property type="entry name" value="Peptidase_S8"/>
    <property type="match status" value="1"/>
</dbReference>
<dbReference type="PANTHER" id="PTHR43399">
    <property type="entry name" value="SUBTILISIN-RELATED"/>
    <property type="match status" value="1"/>
</dbReference>